<dbReference type="Pfam" id="PF02581">
    <property type="entry name" value="TMP-TENI"/>
    <property type="match status" value="1"/>
</dbReference>
<feature type="domain" description="Thiamine phosphate synthase/TenI" evidence="11">
    <location>
        <begin position="9"/>
        <end position="185"/>
    </location>
</feature>
<accession>A0A6J7PZB0</accession>
<dbReference type="Gene3D" id="3.20.20.70">
    <property type="entry name" value="Aldolase class I"/>
    <property type="match status" value="1"/>
</dbReference>
<sequence length="208" mass="22323">MIDFTGRHLYLCTPIRDDLEEFLASCITGGVDIVQLRQKESEAKHILEAARRARSVCNDLGVPFIMNDRPDLALEVGADGVHVGQDDAPIDLCRRLLGADSIIGLSTHASSELDQAIDEDVTYLSAGPVEATPTKPGRPGTGPAYVKEALRKSPVPVFVTGGVTPESILDLGAIGVRHFVVVRALTEAANPKEMATALRRSIEHVLAH</sequence>
<keyword evidence="6" id="KW-0460">Magnesium</keyword>
<reference evidence="14" key="1">
    <citation type="submission" date="2020-05" db="EMBL/GenBank/DDBJ databases">
        <authorList>
            <person name="Chiriac C."/>
            <person name="Salcher M."/>
            <person name="Ghai R."/>
            <person name="Kavagutti S V."/>
        </authorList>
    </citation>
    <scope>NUCLEOTIDE SEQUENCE</scope>
</reference>
<evidence type="ECO:0000256" key="8">
    <source>
        <dbReference type="ARBA" id="ARBA00047334"/>
    </source>
</evidence>
<evidence type="ECO:0000259" key="11">
    <source>
        <dbReference type="Pfam" id="PF02581"/>
    </source>
</evidence>
<evidence type="ECO:0000256" key="1">
    <source>
        <dbReference type="ARBA" id="ARBA00001946"/>
    </source>
</evidence>
<comment type="catalytic activity">
    <reaction evidence="10">
        <text>2-[(2R,5Z)-2-carboxy-4-methylthiazol-5(2H)-ylidene]ethyl phosphate + 4-amino-2-methyl-5-(diphosphooxymethyl)pyrimidine + 2 H(+) = thiamine phosphate + CO2 + diphosphate</text>
        <dbReference type="Rhea" id="RHEA:47844"/>
        <dbReference type="ChEBI" id="CHEBI:15378"/>
        <dbReference type="ChEBI" id="CHEBI:16526"/>
        <dbReference type="ChEBI" id="CHEBI:33019"/>
        <dbReference type="ChEBI" id="CHEBI:37575"/>
        <dbReference type="ChEBI" id="CHEBI:57841"/>
        <dbReference type="ChEBI" id="CHEBI:62899"/>
        <dbReference type="EC" id="2.5.1.3"/>
    </reaction>
</comment>
<dbReference type="InterPro" id="IPR034291">
    <property type="entry name" value="TMP_synthase"/>
</dbReference>
<keyword evidence="4" id="KW-0808">Transferase</keyword>
<evidence type="ECO:0000256" key="3">
    <source>
        <dbReference type="ARBA" id="ARBA00012830"/>
    </source>
</evidence>
<dbReference type="GO" id="GO:0009229">
    <property type="term" value="P:thiamine diphosphate biosynthetic process"/>
    <property type="evidence" value="ECO:0007669"/>
    <property type="project" value="UniProtKB-UniPathway"/>
</dbReference>
<evidence type="ECO:0000256" key="4">
    <source>
        <dbReference type="ARBA" id="ARBA00022679"/>
    </source>
</evidence>
<keyword evidence="7" id="KW-0784">Thiamine biosynthesis</keyword>
<evidence type="ECO:0000256" key="9">
    <source>
        <dbReference type="ARBA" id="ARBA00047851"/>
    </source>
</evidence>
<keyword evidence="5" id="KW-0479">Metal-binding</keyword>
<comment type="catalytic activity">
    <reaction evidence="8">
        <text>4-methyl-5-(2-phosphooxyethyl)-thiazole + 4-amino-2-methyl-5-(diphosphooxymethyl)pyrimidine + H(+) = thiamine phosphate + diphosphate</text>
        <dbReference type="Rhea" id="RHEA:22328"/>
        <dbReference type="ChEBI" id="CHEBI:15378"/>
        <dbReference type="ChEBI" id="CHEBI:33019"/>
        <dbReference type="ChEBI" id="CHEBI:37575"/>
        <dbReference type="ChEBI" id="CHEBI:57841"/>
        <dbReference type="ChEBI" id="CHEBI:58296"/>
        <dbReference type="EC" id="2.5.1.3"/>
    </reaction>
</comment>
<comment type="catalytic activity">
    <reaction evidence="9">
        <text>2-(2-carboxy-4-methylthiazol-5-yl)ethyl phosphate + 4-amino-2-methyl-5-(diphosphooxymethyl)pyrimidine + 2 H(+) = thiamine phosphate + CO2 + diphosphate</text>
        <dbReference type="Rhea" id="RHEA:47848"/>
        <dbReference type="ChEBI" id="CHEBI:15378"/>
        <dbReference type="ChEBI" id="CHEBI:16526"/>
        <dbReference type="ChEBI" id="CHEBI:33019"/>
        <dbReference type="ChEBI" id="CHEBI:37575"/>
        <dbReference type="ChEBI" id="CHEBI:57841"/>
        <dbReference type="ChEBI" id="CHEBI:62890"/>
        <dbReference type="EC" id="2.5.1.3"/>
    </reaction>
</comment>
<dbReference type="EMBL" id="CAFABE010000029">
    <property type="protein sequence ID" value="CAB4826314.1"/>
    <property type="molecule type" value="Genomic_DNA"/>
</dbReference>
<gene>
    <name evidence="12" type="ORF">UFOPK3164_00787</name>
    <name evidence="13" type="ORF">UFOPK3427_01551</name>
    <name evidence="14" type="ORF">UFOPK4112_00277</name>
</gene>
<evidence type="ECO:0000256" key="6">
    <source>
        <dbReference type="ARBA" id="ARBA00022842"/>
    </source>
</evidence>
<dbReference type="GO" id="GO:0005737">
    <property type="term" value="C:cytoplasm"/>
    <property type="evidence" value="ECO:0007669"/>
    <property type="project" value="TreeGrafter"/>
</dbReference>
<evidence type="ECO:0000313" key="14">
    <source>
        <dbReference type="EMBL" id="CAB5010446.1"/>
    </source>
</evidence>
<proteinExistence type="inferred from homology"/>
<protein>
    <recommendedName>
        <fullName evidence="3">thiamine phosphate synthase</fullName>
        <ecNumber evidence="3">2.5.1.3</ecNumber>
    </recommendedName>
</protein>
<dbReference type="InterPro" id="IPR022998">
    <property type="entry name" value="ThiamineP_synth_TenI"/>
</dbReference>
<dbReference type="InterPro" id="IPR036206">
    <property type="entry name" value="ThiamineP_synth_sf"/>
</dbReference>
<comment type="cofactor">
    <cofactor evidence="1">
        <name>Mg(2+)</name>
        <dbReference type="ChEBI" id="CHEBI:18420"/>
    </cofactor>
</comment>
<dbReference type="AlphaFoldDB" id="A0A6J7PZB0"/>
<dbReference type="CDD" id="cd00564">
    <property type="entry name" value="TMP_TenI"/>
    <property type="match status" value="1"/>
</dbReference>
<evidence type="ECO:0000256" key="10">
    <source>
        <dbReference type="ARBA" id="ARBA00047883"/>
    </source>
</evidence>
<dbReference type="GO" id="GO:0009228">
    <property type="term" value="P:thiamine biosynthetic process"/>
    <property type="evidence" value="ECO:0007669"/>
    <property type="project" value="UniProtKB-KW"/>
</dbReference>
<evidence type="ECO:0000313" key="12">
    <source>
        <dbReference type="EMBL" id="CAB4826314.1"/>
    </source>
</evidence>
<dbReference type="GO" id="GO:0046872">
    <property type="term" value="F:metal ion binding"/>
    <property type="evidence" value="ECO:0007669"/>
    <property type="project" value="UniProtKB-KW"/>
</dbReference>
<dbReference type="GO" id="GO:0004789">
    <property type="term" value="F:thiamine-phosphate diphosphorylase activity"/>
    <property type="evidence" value="ECO:0007669"/>
    <property type="project" value="UniProtKB-EC"/>
</dbReference>
<evidence type="ECO:0000313" key="13">
    <source>
        <dbReference type="EMBL" id="CAB4881728.1"/>
    </source>
</evidence>
<dbReference type="InterPro" id="IPR013785">
    <property type="entry name" value="Aldolase_TIM"/>
</dbReference>
<dbReference type="EMBL" id="CAFBPM010000002">
    <property type="protein sequence ID" value="CAB5010446.1"/>
    <property type="molecule type" value="Genomic_DNA"/>
</dbReference>
<name>A0A6J7PZB0_9ZZZZ</name>
<dbReference type="EC" id="2.5.1.3" evidence="3"/>
<dbReference type="EMBL" id="CAFBLT010000002">
    <property type="protein sequence ID" value="CAB4881728.1"/>
    <property type="molecule type" value="Genomic_DNA"/>
</dbReference>
<dbReference type="UniPathway" id="UPA00060">
    <property type="reaction ID" value="UER00141"/>
</dbReference>
<dbReference type="PANTHER" id="PTHR20857:SF15">
    <property type="entry name" value="THIAMINE-PHOSPHATE SYNTHASE"/>
    <property type="match status" value="1"/>
</dbReference>
<comment type="pathway">
    <text evidence="2">Cofactor biosynthesis; thiamine diphosphate biosynthesis; thiamine phosphate from 4-amino-2-methyl-5-diphosphomethylpyrimidine and 4-methyl-5-(2-phosphoethyl)-thiazole: step 1/1.</text>
</comment>
<evidence type="ECO:0000256" key="5">
    <source>
        <dbReference type="ARBA" id="ARBA00022723"/>
    </source>
</evidence>
<dbReference type="HAMAP" id="MF_00097">
    <property type="entry name" value="TMP_synthase"/>
    <property type="match status" value="1"/>
</dbReference>
<organism evidence="14">
    <name type="scientific">freshwater metagenome</name>
    <dbReference type="NCBI Taxonomy" id="449393"/>
    <lineage>
        <taxon>unclassified sequences</taxon>
        <taxon>metagenomes</taxon>
        <taxon>ecological metagenomes</taxon>
    </lineage>
</organism>
<dbReference type="PANTHER" id="PTHR20857">
    <property type="entry name" value="THIAMINE-PHOSPHATE PYROPHOSPHORYLASE"/>
    <property type="match status" value="1"/>
</dbReference>
<evidence type="ECO:0000256" key="2">
    <source>
        <dbReference type="ARBA" id="ARBA00005165"/>
    </source>
</evidence>
<evidence type="ECO:0000256" key="7">
    <source>
        <dbReference type="ARBA" id="ARBA00022977"/>
    </source>
</evidence>
<dbReference type="SUPFAM" id="SSF51391">
    <property type="entry name" value="Thiamin phosphate synthase"/>
    <property type="match status" value="1"/>
</dbReference>
<dbReference type="NCBIfam" id="TIGR00693">
    <property type="entry name" value="thiE"/>
    <property type="match status" value="1"/>
</dbReference>